<accession>Q16HS2</accession>
<evidence type="ECO:0000313" key="2">
    <source>
        <dbReference type="Proteomes" id="UP000682892"/>
    </source>
</evidence>
<reference evidence="1" key="2">
    <citation type="journal article" date="2007" name="Science">
        <title>Genome sequence of Aedes aegypti, a major arbovirus vector.</title>
        <authorList>
            <person name="Nene V."/>
            <person name="Wortman J.R."/>
            <person name="Lawson D."/>
            <person name="Haas B."/>
            <person name="Kodira C."/>
            <person name="Tu Z.J."/>
            <person name="Loftus B."/>
            <person name="Xi Z."/>
            <person name="Megy K."/>
            <person name="Grabherr M."/>
            <person name="Ren Q."/>
            <person name="Zdobnov E.M."/>
            <person name="Lobo N.F."/>
            <person name="Campbell K.S."/>
            <person name="Brown S.E."/>
            <person name="Bonaldo M.F."/>
            <person name="Zhu J."/>
            <person name="Sinkins S.P."/>
            <person name="Hogenkamp D.G."/>
            <person name="Amedeo P."/>
            <person name="Arensburger P."/>
            <person name="Atkinson P.W."/>
            <person name="Bidwell S."/>
            <person name="Biedler J."/>
            <person name="Birney E."/>
            <person name="Bruggner R.V."/>
            <person name="Costas J."/>
            <person name="Coy M.R."/>
            <person name="Crabtree J."/>
            <person name="Crawford M."/>
            <person name="Debruyn B."/>
            <person name="Decaprio D."/>
            <person name="Eiglmeier K."/>
            <person name="Eisenstadt E."/>
            <person name="El-Dorry H."/>
            <person name="Gelbart W.M."/>
            <person name="Gomes S.L."/>
            <person name="Hammond M."/>
            <person name="Hannick L.I."/>
            <person name="Hogan J.R."/>
            <person name="Holmes M.H."/>
            <person name="Jaffe D."/>
            <person name="Johnston J.S."/>
            <person name="Kennedy R.C."/>
            <person name="Koo H."/>
            <person name="Kravitz S."/>
            <person name="Kriventseva E.V."/>
            <person name="Kulp D."/>
            <person name="Labutti K."/>
            <person name="Lee E."/>
            <person name="Li S."/>
            <person name="Lovin D.D."/>
            <person name="Mao C."/>
            <person name="Mauceli E."/>
            <person name="Menck C.F."/>
            <person name="Miller J.R."/>
            <person name="Montgomery P."/>
            <person name="Mori A."/>
            <person name="Nascimento A.L."/>
            <person name="Naveira H.F."/>
            <person name="Nusbaum C."/>
            <person name="O'leary S."/>
            <person name="Orvis J."/>
            <person name="Pertea M."/>
            <person name="Quesneville H."/>
            <person name="Reidenbach K.R."/>
            <person name="Rogers Y.H."/>
            <person name="Roth C.W."/>
            <person name="Schneider J.R."/>
            <person name="Schatz M."/>
            <person name="Shumway M."/>
            <person name="Stanke M."/>
            <person name="Stinson E.O."/>
            <person name="Tubio J.M."/>
            <person name="Vanzee J.P."/>
            <person name="Verjovski-Almeida S."/>
            <person name="Werner D."/>
            <person name="White O."/>
            <person name="Wyder S."/>
            <person name="Zeng Q."/>
            <person name="Zhao Q."/>
            <person name="Zhao Y."/>
            <person name="Hill C.A."/>
            <person name="Raikhel A.S."/>
            <person name="Soares M.B."/>
            <person name="Knudson D.L."/>
            <person name="Lee N.H."/>
            <person name="Galagan J."/>
            <person name="Salzberg S.L."/>
            <person name="Paulsen I.T."/>
            <person name="Dimopoulos G."/>
            <person name="Collins F.H."/>
            <person name="Birren B."/>
            <person name="Fraser-Liggett C.M."/>
            <person name="Severson D.W."/>
        </authorList>
    </citation>
    <scope>NUCLEOTIDE SEQUENCE [LARGE SCALE GENOMIC DNA]</scope>
    <source>
        <strain evidence="1">Liverpool</strain>
    </source>
</reference>
<dbReference type="Proteomes" id="UP000682892">
    <property type="component" value="Chromosome 3"/>
</dbReference>
<dbReference type="HOGENOM" id="CLU_002356_1_0_1"/>
<dbReference type="OMA" id="WCGCLQV"/>
<organism evidence="1 2">
    <name type="scientific">Aedes aegypti</name>
    <name type="common">Yellowfever mosquito</name>
    <name type="synonym">Culex aegypti</name>
    <dbReference type="NCBI Taxonomy" id="7159"/>
    <lineage>
        <taxon>Eukaryota</taxon>
        <taxon>Metazoa</taxon>
        <taxon>Ecdysozoa</taxon>
        <taxon>Arthropoda</taxon>
        <taxon>Hexapoda</taxon>
        <taxon>Insecta</taxon>
        <taxon>Pterygota</taxon>
        <taxon>Neoptera</taxon>
        <taxon>Endopterygota</taxon>
        <taxon>Diptera</taxon>
        <taxon>Nematocera</taxon>
        <taxon>Culicoidea</taxon>
        <taxon>Culicidae</taxon>
        <taxon>Culicinae</taxon>
        <taxon>Aedini</taxon>
        <taxon>Aedes</taxon>
        <taxon>Stegomyia</taxon>
    </lineage>
</organism>
<dbReference type="STRING" id="7159.Q16HS2"/>
<evidence type="ECO:0000313" key="1">
    <source>
        <dbReference type="EMBL" id="EAT33804.1"/>
    </source>
</evidence>
<reference evidence="1" key="1">
    <citation type="submission" date="2005-10" db="EMBL/GenBank/DDBJ databases">
        <authorList>
            <person name="Loftus B.J."/>
            <person name="Nene V.M."/>
            <person name="Hannick L.I."/>
            <person name="Bidwell S."/>
            <person name="Haas B."/>
            <person name="Amedeo P."/>
            <person name="Orvis J."/>
            <person name="Wortman J.R."/>
            <person name="White O.R."/>
            <person name="Salzberg S."/>
            <person name="Shumway M."/>
            <person name="Koo H."/>
            <person name="Zhao Y."/>
            <person name="Holmes M."/>
            <person name="Miller J."/>
            <person name="Schatz M."/>
            <person name="Pop M."/>
            <person name="Pai G."/>
            <person name="Utterback T."/>
            <person name="Rogers Y.-H."/>
            <person name="Kravitz S."/>
            <person name="Fraser C.M."/>
        </authorList>
    </citation>
    <scope>NUCLEOTIDE SEQUENCE</scope>
    <source>
        <strain evidence="1">Liverpool</strain>
    </source>
</reference>
<name>Q16HS2_AEDAE</name>
<proteinExistence type="predicted"/>
<sequence length="170" mass="18224">MAGSCWDGIPTCPINLSTLRTRLPDIGNWNLPHICKEAVTSQNNNSSNGVATIVGSDGTATIGSNYSNNLTTAAADAFYQPQSLGALSTLTASTTVTSCGGTSPGTATGATTTQQPLPQHYFNQVALQQQQQQQHQTNLHKFYKAHKKMPGFRGRRGWCGCLQVSVYSFR</sequence>
<gene>
    <name evidence="1" type="ORF">AaeL_AAEL013919</name>
</gene>
<dbReference type="PhylomeDB" id="Q16HS2"/>
<reference evidence="1" key="3">
    <citation type="submission" date="2012-09" db="EMBL/GenBank/DDBJ databases">
        <authorList>
            <consortium name="VectorBase"/>
        </authorList>
    </citation>
    <scope>NUCLEOTIDE SEQUENCE</scope>
    <source>
        <strain evidence="1">Liverpool</strain>
    </source>
</reference>
<protein>
    <submittedName>
        <fullName evidence="1">AAEL013919-PA</fullName>
    </submittedName>
</protein>
<dbReference type="EMBL" id="CH478145">
    <property type="protein sequence ID" value="EAT33804.1"/>
    <property type="molecule type" value="Genomic_DNA"/>
</dbReference>
<dbReference type="VEuPathDB" id="VectorBase:AAEL028110"/>
<dbReference type="AlphaFoldDB" id="Q16HS2"/>